<dbReference type="Proteomes" id="UP000629468">
    <property type="component" value="Unassembled WGS sequence"/>
</dbReference>
<gene>
    <name evidence="3" type="ORF">Agabi119p4_8417</name>
</gene>
<dbReference type="InterPro" id="IPR011009">
    <property type="entry name" value="Kinase-like_dom_sf"/>
</dbReference>
<reference evidence="3 4" key="1">
    <citation type="journal article" name="Sci. Rep.">
        <title>Telomere-to-telomere assembled and centromere annotated genomes of the two main subspecies of the button mushroom Agaricus bisporus reveal especially polymorphic chromosome ends.</title>
        <authorList>
            <person name="Sonnenberg A.S.M."/>
            <person name="Sedaghat-Telgerd N."/>
            <person name="Lavrijssen B."/>
            <person name="Ohm R.A."/>
            <person name="Hendrickx P.M."/>
            <person name="Scholtmeijer K."/>
            <person name="Baars J.J.P."/>
            <person name="van Peer A."/>
        </authorList>
    </citation>
    <scope>NUCLEOTIDE SEQUENCE [LARGE SCALE GENOMIC DNA]</scope>
    <source>
        <strain evidence="3 4">H119_p4</strain>
    </source>
</reference>
<dbReference type="InterPro" id="IPR000719">
    <property type="entry name" value="Prot_kinase_dom"/>
</dbReference>
<protein>
    <recommendedName>
        <fullName evidence="2">Protein kinase domain-containing protein</fullName>
    </recommendedName>
</protein>
<dbReference type="Gene3D" id="1.10.510.10">
    <property type="entry name" value="Transferase(Phosphotransferase) domain 1"/>
    <property type="match status" value="1"/>
</dbReference>
<feature type="region of interest" description="Disordered" evidence="1">
    <location>
        <begin position="363"/>
        <end position="429"/>
    </location>
</feature>
<dbReference type="PANTHER" id="PTHR44329:SF214">
    <property type="entry name" value="PROTEIN KINASE DOMAIN-CONTAINING PROTEIN"/>
    <property type="match status" value="1"/>
</dbReference>
<organism evidence="3 4">
    <name type="scientific">Agaricus bisporus var. burnettii</name>
    <dbReference type="NCBI Taxonomy" id="192524"/>
    <lineage>
        <taxon>Eukaryota</taxon>
        <taxon>Fungi</taxon>
        <taxon>Dikarya</taxon>
        <taxon>Basidiomycota</taxon>
        <taxon>Agaricomycotina</taxon>
        <taxon>Agaricomycetes</taxon>
        <taxon>Agaricomycetidae</taxon>
        <taxon>Agaricales</taxon>
        <taxon>Agaricineae</taxon>
        <taxon>Agaricaceae</taxon>
        <taxon>Agaricus</taxon>
    </lineage>
</organism>
<dbReference type="AlphaFoldDB" id="A0A8H7C673"/>
<dbReference type="InterPro" id="IPR051681">
    <property type="entry name" value="Ser/Thr_Kinases-Pseudokinases"/>
</dbReference>
<evidence type="ECO:0000259" key="2">
    <source>
        <dbReference type="PROSITE" id="PS50011"/>
    </source>
</evidence>
<feature type="domain" description="Protein kinase" evidence="2">
    <location>
        <begin position="104"/>
        <end position="361"/>
    </location>
</feature>
<feature type="compositionally biased region" description="Polar residues" evidence="1">
    <location>
        <begin position="400"/>
        <end position="420"/>
    </location>
</feature>
<dbReference type="EMBL" id="JABXXO010000011">
    <property type="protein sequence ID" value="KAF7763880.1"/>
    <property type="molecule type" value="Genomic_DNA"/>
</dbReference>
<sequence>MSGRSKQASAPKVSPMKETLIWLSVTLRDQAKRQALFQLRGPKAQSLIDWLNSNLDFGPESQSLSDPDFRDAAEPWLFKHTVIVLRKLCEVSMLYPTCHILDNVQDISLESGGGFCDIHRGHYKGQVICLKVVRIYQKSKVEDLLKAHAREAILWSSLDHPNIVPFYGIFYLEKKERICLVSPWMNMVYEIANGLQYLHSQNIVHGDLKGRNVLIDNHLHACLADFGLSTIVTDETLGFVATTISTSGHTTRWASPEQVLEENARPTPASDMWAFGNAQLIQTIYEVLTGLSPFAGCSDVQVISKLMKSDLPARLDEAMLDVDGKLNRHLRRLVARCWSIEAKARPRRRGILRHFEKHHGLGYKMDPTNPINSNRSGSRIGVPRTSRSALTSALSAAPTPISTSVSNNQENKQPYPNTEEASILDRGQHTHLRNEEREIRNVPQYSAWFRPIPAWPVAGPLQTIQAPWETNTAGPYIPLYPRLR</sequence>
<name>A0A8H7C673_AGABI</name>
<dbReference type="Gene3D" id="3.30.200.20">
    <property type="entry name" value="Phosphorylase Kinase, domain 1"/>
    <property type="match status" value="1"/>
</dbReference>
<evidence type="ECO:0000313" key="4">
    <source>
        <dbReference type="Proteomes" id="UP000629468"/>
    </source>
</evidence>
<dbReference type="GO" id="GO:0004674">
    <property type="term" value="F:protein serine/threonine kinase activity"/>
    <property type="evidence" value="ECO:0007669"/>
    <property type="project" value="TreeGrafter"/>
</dbReference>
<dbReference type="PROSITE" id="PS00108">
    <property type="entry name" value="PROTEIN_KINASE_ST"/>
    <property type="match status" value="1"/>
</dbReference>
<proteinExistence type="predicted"/>
<dbReference type="SMART" id="SM00220">
    <property type="entry name" value="S_TKc"/>
    <property type="match status" value="1"/>
</dbReference>
<dbReference type="InterPro" id="IPR001245">
    <property type="entry name" value="Ser-Thr/Tyr_kinase_cat_dom"/>
</dbReference>
<dbReference type="PROSITE" id="PS50011">
    <property type="entry name" value="PROTEIN_KINASE_DOM"/>
    <property type="match status" value="1"/>
</dbReference>
<evidence type="ECO:0000256" key="1">
    <source>
        <dbReference type="SAM" id="MobiDB-lite"/>
    </source>
</evidence>
<evidence type="ECO:0000313" key="3">
    <source>
        <dbReference type="EMBL" id="KAF7763880.1"/>
    </source>
</evidence>
<feature type="compositionally biased region" description="Low complexity" evidence="1">
    <location>
        <begin position="384"/>
        <end position="397"/>
    </location>
</feature>
<comment type="caution">
    <text evidence="3">The sequence shown here is derived from an EMBL/GenBank/DDBJ whole genome shotgun (WGS) entry which is preliminary data.</text>
</comment>
<dbReference type="PANTHER" id="PTHR44329">
    <property type="entry name" value="SERINE/THREONINE-PROTEIN KINASE TNNI3K-RELATED"/>
    <property type="match status" value="1"/>
</dbReference>
<accession>A0A8H7C673</accession>
<dbReference type="InterPro" id="IPR008271">
    <property type="entry name" value="Ser/Thr_kinase_AS"/>
</dbReference>
<dbReference type="SUPFAM" id="SSF56112">
    <property type="entry name" value="Protein kinase-like (PK-like)"/>
    <property type="match status" value="1"/>
</dbReference>
<dbReference type="GO" id="GO:0005524">
    <property type="term" value="F:ATP binding"/>
    <property type="evidence" value="ECO:0007669"/>
    <property type="project" value="InterPro"/>
</dbReference>
<dbReference type="Pfam" id="PF07714">
    <property type="entry name" value="PK_Tyr_Ser-Thr"/>
    <property type="match status" value="1"/>
</dbReference>